<comment type="caution">
    <text evidence="6">The sequence shown here is derived from an EMBL/GenBank/DDBJ whole genome shotgun (WGS) entry which is preliminary data.</text>
</comment>
<evidence type="ECO:0000259" key="5">
    <source>
        <dbReference type="PROSITE" id="PS01180"/>
    </source>
</evidence>
<dbReference type="Gene3D" id="2.60.120.290">
    <property type="entry name" value="Spermadhesin, CUB domain"/>
    <property type="match status" value="1"/>
</dbReference>
<evidence type="ECO:0000256" key="3">
    <source>
        <dbReference type="SAM" id="MobiDB-lite"/>
    </source>
</evidence>
<comment type="caution">
    <text evidence="2">Lacks conserved residue(s) required for the propagation of feature annotation.</text>
</comment>
<feature type="region of interest" description="Disordered" evidence="3">
    <location>
        <begin position="486"/>
        <end position="507"/>
    </location>
</feature>
<keyword evidence="1 2" id="KW-1015">Disulfide bond</keyword>
<reference evidence="6 7" key="1">
    <citation type="journal article" date="2018" name="Nat. Ecol. Evol.">
        <title>Shark genomes provide insights into elasmobranch evolution and the origin of vertebrates.</title>
        <authorList>
            <person name="Hara Y"/>
            <person name="Yamaguchi K"/>
            <person name="Onimaru K"/>
            <person name="Kadota M"/>
            <person name="Koyanagi M"/>
            <person name="Keeley SD"/>
            <person name="Tatsumi K"/>
            <person name="Tanaka K"/>
            <person name="Motone F"/>
            <person name="Kageyama Y"/>
            <person name="Nozu R"/>
            <person name="Adachi N"/>
            <person name="Nishimura O"/>
            <person name="Nakagawa R"/>
            <person name="Tanegashima C"/>
            <person name="Kiyatake I"/>
            <person name="Matsumoto R"/>
            <person name="Murakumo K"/>
            <person name="Nishida K"/>
            <person name="Terakita A"/>
            <person name="Kuratani S"/>
            <person name="Sato K"/>
            <person name="Hyodo S Kuraku.S."/>
        </authorList>
    </citation>
    <scope>NUCLEOTIDE SEQUENCE [LARGE SCALE GENOMIC DNA]</scope>
</reference>
<feature type="disulfide bond" evidence="2">
    <location>
        <begin position="15"/>
        <end position="42"/>
    </location>
</feature>
<dbReference type="Proteomes" id="UP000287033">
    <property type="component" value="Unassembled WGS sequence"/>
</dbReference>
<evidence type="ECO:0000256" key="2">
    <source>
        <dbReference type="PROSITE-ProRule" id="PRU00059"/>
    </source>
</evidence>
<organism evidence="6 7">
    <name type="scientific">Chiloscyllium punctatum</name>
    <name type="common">Brownbanded bambooshark</name>
    <name type="synonym">Hemiscyllium punctatum</name>
    <dbReference type="NCBI Taxonomy" id="137246"/>
    <lineage>
        <taxon>Eukaryota</taxon>
        <taxon>Metazoa</taxon>
        <taxon>Chordata</taxon>
        <taxon>Craniata</taxon>
        <taxon>Vertebrata</taxon>
        <taxon>Chondrichthyes</taxon>
        <taxon>Elasmobranchii</taxon>
        <taxon>Galeomorphii</taxon>
        <taxon>Galeoidea</taxon>
        <taxon>Orectolobiformes</taxon>
        <taxon>Hemiscylliidae</taxon>
        <taxon>Chiloscyllium</taxon>
    </lineage>
</organism>
<keyword evidence="4" id="KW-1133">Transmembrane helix</keyword>
<dbReference type="InterPro" id="IPR000859">
    <property type="entry name" value="CUB_dom"/>
</dbReference>
<keyword evidence="7" id="KW-1185">Reference proteome</keyword>
<evidence type="ECO:0000256" key="4">
    <source>
        <dbReference type="SAM" id="Phobius"/>
    </source>
</evidence>
<feature type="transmembrane region" description="Helical" evidence="4">
    <location>
        <begin position="329"/>
        <end position="350"/>
    </location>
</feature>
<evidence type="ECO:0000313" key="6">
    <source>
        <dbReference type="EMBL" id="GCC28728.1"/>
    </source>
</evidence>
<evidence type="ECO:0000313" key="7">
    <source>
        <dbReference type="Proteomes" id="UP000287033"/>
    </source>
</evidence>
<dbReference type="OrthoDB" id="8951018at2759"/>
<feature type="domain" description="CUB" evidence="5">
    <location>
        <begin position="15"/>
        <end position="136"/>
    </location>
</feature>
<evidence type="ECO:0000256" key="1">
    <source>
        <dbReference type="ARBA" id="ARBA00023157"/>
    </source>
</evidence>
<proteinExistence type="predicted"/>
<dbReference type="InterPro" id="IPR035914">
    <property type="entry name" value="Sperma_CUB_dom_sf"/>
</dbReference>
<dbReference type="OMA" id="VSEWLIP"/>
<feature type="compositionally biased region" description="Polar residues" evidence="3">
    <location>
        <begin position="92"/>
        <end position="101"/>
    </location>
</feature>
<accession>A0A401SEC0</accession>
<keyword evidence="4" id="KW-0472">Membrane</keyword>
<gene>
    <name evidence="6" type="ORF">chiPu_0007162</name>
</gene>
<sequence>MGEKCLVVMVVYYTCGAVVDSEAQGIILSPGFPTSYVPGTHCLWQFFIPAGVRLGLEVFDFDVFESLHNAQSAPAMISGERSVSGPSEKGGTVQTRESNNLYHHEKESVQGGRKKMLFNETNASNSKRFEGDYSAQSRKAKDKQVVAQEESAMLEMVKMPPLKQEFSITDSWLGDLNKNDSEESNLSYPLTGFANYQDTNVDPQSDSKRVQQGGTRLEIDQREIQQVNSLTEVTVIPVTKVTPLVPPEICPNDVLYISDLITFSARFCGTNSPVNKTLTFGSSLEMVEVVVELITTTDKGRGFILLYQFKTGADPDLQAVIKHRDQDNMIHFLVIAGIAILSAVLLIALCHTWRKKTHCKGSHSHCSRSRENGIQNSAVDIGEMQLVANRSNQEVSLENENNNHSIGLGGMGNSNHTEMEMASSESAVTDTGSDEIFVISTGLSLRNLHFSSFKTKVPKRSPTSPSLACDWLAPDLLVSEGEKPQLVRRGDGGGASPTQQHTWSDQNVHDVLGPLPQLPRNWRDWTNTSSFTKLVENCCTGNSPSDHYIENKRKVVSDMWLATELEQIYDSSGSAASYPLTQSAQSHRRVFTGTNLRRAWFGSPCFGYRSNARHHNVGMTTNCEDHACQQPDPQSVPSNQGPRFFTESCVSNNIIKSLQTDSTKSRRLANEPDRKTLAKPVFVISEVSEDRQPLVQALHPAGLSGNLAPLEDVTVDKVNNASDVFPKLNHPINLK</sequence>
<dbReference type="SMART" id="SM00042">
    <property type="entry name" value="CUB"/>
    <property type="match status" value="1"/>
</dbReference>
<dbReference type="PROSITE" id="PS01180">
    <property type="entry name" value="CUB"/>
    <property type="match status" value="1"/>
</dbReference>
<dbReference type="EMBL" id="BEZZ01000216">
    <property type="protein sequence ID" value="GCC28728.1"/>
    <property type="molecule type" value="Genomic_DNA"/>
</dbReference>
<dbReference type="SUPFAM" id="SSF49854">
    <property type="entry name" value="Spermadhesin, CUB domain"/>
    <property type="match status" value="1"/>
</dbReference>
<keyword evidence="4" id="KW-0812">Transmembrane</keyword>
<protein>
    <recommendedName>
        <fullName evidence="5">CUB domain-containing protein</fullName>
    </recommendedName>
</protein>
<feature type="compositionally biased region" description="Polar residues" evidence="3">
    <location>
        <begin position="496"/>
        <end position="506"/>
    </location>
</feature>
<dbReference type="AlphaFoldDB" id="A0A401SEC0"/>
<dbReference type="CDD" id="cd00041">
    <property type="entry name" value="CUB"/>
    <property type="match status" value="1"/>
</dbReference>
<name>A0A401SEC0_CHIPU</name>
<feature type="region of interest" description="Disordered" evidence="3">
    <location>
        <begin position="77"/>
        <end position="110"/>
    </location>
</feature>